<sequence>MASMAAVPRVSTGQRRFPNLPVIPHPMSRMSDRENLAVLGSASGLRSGKMSFQDPRLGAKDSAPTSAIRASAPDRILQWPPVIEIFPPFKYRHSAAERMGLVRKKSVHKKKKHLILPKVDSNLKPVAPGQSSGQHKEIVKLPPLTMVLDAISEEETEYTQGPKSRSRQDVTSATPRSHEEVTEKVKEKLTTGFYGLRHMFKANDPTGKGSVSREALLRILYSLVGYLSQEQFNKFLKGTGLEGKEHISFDSFVACFKDNEVRIRRLPNLTVQKEWVSPLQRLERDKTRHYPEAELFRSDTVVTNPFLSAPYSDTLFKEKIHNIEEARQVFPAACFQANGRIVPPQLREAYAQLGIFMKDSDFTSLWQRYDKEGLGAIRTSLFLKRAGVDSRPKTFSHRSKTSVELKVRPKSEAKVTICKLDPQPQNSEEPKAGETTQEKSGETTEVEVKTSENADKTAQPETNKDNREPDKGEEVKVNVSRKKKVQPKLDNIIDCLHYRFEESYNAMLAAFDLFDYLSDGYISRVDFRRVLQEFGLNISVTDLDNFLARNGVRSIRGQVNYKEFLNKFQSKSENSVTNKVVTSPQFQNNKFPAWPLPQTTLTSEELDVRLVDLLHGDFLKLIGHFKSCDKYGLGVITPHEFRSGIEKRLGYPMSEKQWEQVKCDVGQDSDGLIPYNKFLQMFDVPPGSWNKKQEGGLDVNLVIPSTMVHSSAVDRLREKAKTFMHPQPEAVSLQPQDNVRTITDIMKILEDLFRNRFHTFDKHFQDMDRRKTGRMSKWQFGALLRLCGVNLTNSELDRVWVRLNVANDGMYSYKSLIRAFAQNKSGQEVRKEPVDNDTRELIETAKRVQRERREKSVSSQQQNTVTTVTNNAGEVTTTTKTTTTASVTENNTKTTTTVAAVVAQKPPDTALSHKSQRTKELLNKIKTQVIGNWEGLKTVFKFIDKNGSATISISDMKEVLNTMKFPMSEEEKRELCQRFDLQRNGRFHYLEFMKCYSQNPPQLSKSQTYSKHTHKLERKQRDIKSATVGSVISKLHHKLMAEHRNLRRAFRKLDVHRKGHLGVTDFRRALTGCNIPVSNEDFYHILSEFDQDMRGCVSYNEFLSTFLDNM</sequence>
<dbReference type="SMART" id="SM00054">
    <property type="entry name" value="EFh"/>
    <property type="match status" value="7"/>
</dbReference>
<dbReference type="AlphaFoldDB" id="A0A8B8ETR1"/>
<dbReference type="OrthoDB" id="26525at2759"/>
<proteinExistence type="predicted"/>
<feature type="domain" description="EF-hand" evidence="2">
    <location>
        <begin position="1077"/>
        <end position="1110"/>
    </location>
</feature>
<dbReference type="InterPro" id="IPR011992">
    <property type="entry name" value="EF-hand-dom_pair"/>
</dbReference>
<dbReference type="Pfam" id="PF13499">
    <property type="entry name" value="EF-hand_7"/>
    <property type="match status" value="2"/>
</dbReference>
<dbReference type="RefSeq" id="XP_022343344.1">
    <property type="nucleotide sequence ID" value="XM_022487636.1"/>
</dbReference>
<reference evidence="4" key="1">
    <citation type="submission" date="2025-08" db="UniProtKB">
        <authorList>
            <consortium name="RefSeq"/>
        </authorList>
    </citation>
    <scope>IDENTIFICATION</scope>
    <source>
        <tissue evidence="4">Whole sample</tissue>
    </source>
</reference>
<organism evidence="3 4">
    <name type="scientific">Crassostrea virginica</name>
    <name type="common">Eastern oyster</name>
    <dbReference type="NCBI Taxonomy" id="6565"/>
    <lineage>
        <taxon>Eukaryota</taxon>
        <taxon>Metazoa</taxon>
        <taxon>Spiralia</taxon>
        <taxon>Lophotrochozoa</taxon>
        <taxon>Mollusca</taxon>
        <taxon>Bivalvia</taxon>
        <taxon>Autobranchia</taxon>
        <taxon>Pteriomorphia</taxon>
        <taxon>Ostreida</taxon>
        <taxon>Ostreoidea</taxon>
        <taxon>Ostreidae</taxon>
        <taxon>Crassostrea</taxon>
    </lineage>
</organism>
<dbReference type="Proteomes" id="UP000694844">
    <property type="component" value="Chromosome 5"/>
</dbReference>
<dbReference type="CDD" id="cd00051">
    <property type="entry name" value="EFh"/>
    <property type="match status" value="2"/>
</dbReference>
<gene>
    <name evidence="4" type="primary">LOC111136641</name>
</gene>
<dbReference type="SUPFAM" id="SSF47473">
    <property type="entry name" value="EF-hand"/>
    <property type="match status" value="4"/>
</dbReference>
<feature type="domain" description="EF-hand" evidence="2">
    <location>
        <begin position="1041"/>
        <end position="1076"/>
    </location>
</feature>
<feature type="region of interest" description="Disordered" evidence="1">
    <location>
        <begin position="415"/>
        <end position="479"/>
    </location>
</feature>
<feature type="compositionally biased region" description="Polar residues" evidence="1">
    <location>
        <begin position="158"/>
        <end position="175"/>
    </location>
</feature>
<dbReference type="Gene3D" id="1.10.238.10">
    <property type="entry name" value="EF-hand"/>
    <property type="match status" value="6"/>
</dbReference>
<dbReference type="InterPro" id="IPR002048">
    <property type="entry name" value="EF_hand_dom"/>
</dbReference>
<feature type="domain" description="EF-hand" evidence="2">
    <location>
        <begin position="931"/>
        <end position="966"/>
    </location>
</feature>
<keyword evidence="3" id="KW-1185">Reference proteome</keyword>
<evidence type="ECO:0000256" key="1">
    <source>
        <dbReference type="SAM" id="MobiDB-lite"/>
    </source>
</evidence>
<dbReference type="KEGG" id="cvn:111136641"/>
<dbReference type="PANTHER" id="PTHR20875">
    <property type="entry name" value="EF-HAND CALCIUM-BINDING DOMAIN-CONTAINING PROTEIN 6-RELATED"/>
    <property type="match status" value="1"/>
</dbReference>
<accession>A0A8B8ETR1</accession>
<evidence type="ECO:0000313" key="4">
    <source>
        <dbReference type="RefSeq" id="XP_022343344.1"/>
    </source>
</evidence>
<dbReference type="GO" id="GO:0005509">
    <property type="term" value="F:calcium ion binding"/>
    <property type="evidence" value="ECO:0007669"/>
    <property type="project" value="InterPro"/>
</dbReference>
<name>A0A8B8ETR1_CRAVI</name>
<feature type="domain" description="EF-hand" evidence="2">
    <location>
        <begin position="502"/>
        <end position="537"/>
    </location>
</feature>
<feature type="compositionally biased region" description="Basic and acidic residues" evidence="1">
    <location>
        <begin position="428"/>
        <end position="455"/>
    </location>
</feature>
<evidence type="ECO:0000313" key="3">
    <source>
        <dbReference type="Proteomes" id="UP000694844"/>
    </source>
</evidence>
<evidence type="ECO:0000259" key="2">
    <source>
        <dbReference type="PROSITE" id="PS50222"/>
    </source>
</evidence>
<dbReference type="PANTHER" id="PTHR20875:SF5">
    <property type="entry name" value="EF-HAND DOMAIN-CONTAINING PROTEIN"/>
    <property type="match status" value="1"/>
</dbReference>
<dbReference type="PROSITE" id="PS50222">
    <property type="entry name" value="EF_HAND_2"/>
    <property type="match status" value="4"/>
</dbReference>
<feature type="compositionally biased region" description="Basic and acidic residues" evidence="1">
    <location>
        <begin position="462"/>
        <end position="476"/>
    </location>
</feature>
<feature type="region of interest" description="Disordered" evidence="1">
    <location>
        <begin position="154"/>
        <end position="184"/>
    </location>
</feature>
<protein>
    <submittedName>
        <fullName evidence="4">EF-hand calcium-binding domain-containing protein 6-like isoform X1</fullName>
    </submittedName>
</protein>
<dbReference type="InterPro" id="IPR052603">
    <property type="entry name" value="EFCB6"/>
</dbReference>
<dbReference type="GeneID" id="111136641"/>